<gene>
    <name evidence="3" type="ORF">ISN44_As09g024700</name>
</gene>
<dbReference type="PANTHER" id="PTHR32153">
    <property type="entry name" value="OJ000223_09.16 PROTEIN"/>
    <property type="match status" value="1"/>
</dbReference>
<dbReference type="Proteomes" id="UP000694251">
    <property type="component" value="Chromosome 9"/>
</dbReference>
<dbReference type="InterPro" id="IPR053781">
    <property type="entry name" value="F-box_AtFBL13-like"/>
</dbReference>
<feature type="domain" description="F-box/LRR-repeat protein 15/At3g58940/PEG3-like LRR" evidence="2">
    <location>
        <begin position="111"/>
        <end position="253"/>
    </location>
</feature>
<dbReference type="OrthoDB" id="1034868at2759"/>
<dbReference type="InterPro" id="IPR044997">
    <property type="entry name" value="F-box_plant"/>
</dbReference>
<dbReference type="InterPro" id="IPR055411">
    <property type="entry name" value="LRR_FXL15/At3g58940/PEG3-like"/>
</dbReference>
<dbReference type="Pfam" id="PF00646">
    <property type="entry name" value="F-box"/>
    <property type="match status" value="1"/>
</dbReference>
<dbReference type="InterPro" id="IPR001810">
    <property type="entry name" value="F-box_dom"/>
</dbReference>
<protein>
    <submittedName>
        <fullName evidence="3">F-box-like domain superfamily</fullName>
    </submittedName>
</protein>
<dbReference type="CDD" id="cd22160">
    <property type="entry name" value="F-box_AtFBL13-like"/>
    <property type="match status" value="1"/>
</dbReference>
<evidence type="ECO:0000259" key="2">
    <source>
        <dbReference type="Pfam" id="PF24758"/>
    </source>
</evidence>
<organism evidence="3 4">
    <name type="scientific">Arabidopsis suecica</name>
    <name type="common">Swedish thale-cress</name>
    <name type="synonym">Cardaminopsis suecica</name>
    <dbReference type="NCBI Taxonomy" id="45249"/>
    <lineage>
        <taxon>Eukaryota</taxon>
        <taxon>Viridiplantae</taxon>
        <taxon>Streptophyta</taxon>
        <taxon>Embryophyta</taxon>
        <taxon>Tracheophyta</taxon>
        <taxon>Spermatophyta</taxon>
        <taxon>Magnoliopsida</taxon>
        <taxon>eudicotyledons</taxon>
        <taxon>Gunneridae</taxon>
        <taxon>Pentapetalae</taxon>
        <taxon>rosids</taxon>
        <taxon>malvids</taxon>
        <taxon>Brassicales</taxon>
        <taxon>Brassicaceae</taxon>
        <taxon>Camelineae</taxon>
        <taxon>Arabidopsis</taxon>
    </lineage>
</organism>
<keyword evidence="4" id="KW-1185">Reference proteome</keyword>
<accession>A0A8T2ALG2</accession>
<comment type="caution">
    <text evidence="3">The sequence shown here is derived from an EMBL/GenBank/DDBJ whole genome shotgun (WGS) entry which is preliminary data.</text>
</comment>
<name>A0A8T2ALG2_ARASU</name>
<dbReference type="EMBL" id="JAEFBJ010000009">
    <property type="protein sequence ID" value="KAG7574271.1"/>
    <property type="molecule type" value="Genomic_DNA"/>
</dbReference>
<evidence type="ECO:0000313" key="3">
    <source>
        <dbReference type="EMBL" id="KAG7574271.1"/>
    </source>
</evidence>
<dbReference type="AlphaFoldDB" id="A0A8T2ALG2"/>
<dbReference type="Pfam" id="PF24758">
    <property type="entry name" value="LRR_At5g56370"/>
    <property type="match status" value="1"/>
</dbReference>
<feature type="domain" description="F-box" evidence="1">
    <location>
        <begin position="29"/>
        <end position="64"/>
    </location>
</feature>
<proteinExistence type="predicted"/>
<evidence type="ECO:0000313" key="4">
    <source>
        <dbReference type="Proteomes" id="UP000694251"/>
    </source>
</evidence>
<sequence length="481" mass="55065">MAEDRDGDCDGATSAVRSPSHLNLGVDSISDMPDVILQTILSSLPIKFAIRTTTLSKRWRHVWCETPSLNLCGIYLSWTDSINETLARYKARKMMSFHLCLHEHNDSPYIESWIEFAKSRNVENMTLDLGSSHSSLYTMSHSFYINSSVKKLTLRLVFHDKIIPSSSVSWTSLKELFLLECNLYDNGSPIPKILSGCPVLESLTLHMCFCRNLKVLDLSKSLRLTRLVIINDWWVPGQIHHIVAPHLHNLSLTVPPYLPCNLVDVSSLTEARLDIGFYSLQSFDADFLRLFLQNIIEKLQNVEKLTFGENFIKVFSLAELLHVPLPLFKFKALTLNTMISQYAIPGIVKLLQSSRELKKLTVHIKDEGLVIPDNVFDSYLRRHGSKTDKTWSSEAKVFKNILRKNVESTHMASFMELVLKNTKTLENMVVRFGSYLEDRKFEELLEMVQMLSHDNNNVSIVLGSTTKSDQRFFFNESRIKV</sequence>
<evidence type="ECO:0000259" key="1">
    <source>
        <dbReference type="Pfam" id="PF00646"/>
    </source>
</evidence>
<reference evidence="3 4" key="1">
    <citation type="submission" date="2020-12" db="EMBL/GenBank/DDBJ databases">
        <title>Concerted genomic and epigenomic changes stabilize Arabidopsis allopolyploids.</title>
        <authorList>
            <person name="Chen Z."/>
        </authorList>
    </citation>
    <scope>NUCLEOTIDE SEQUENCE [LARGE SCALE GENOMIC DNA]</scope>
    <source>
        <strain evidence="3">As9502</strain>
        <tissue evidence="3">Leaf</tissue>
    </source>
</reference>